<dbReference type="Proteomes" id="UP000516439">
    <property type="component" value="Chromosome"/>
</dbReference>
<dbReference type="RefSeq" id="WP_167296263.1">
    <property type="nucleotide sequence ID" value="NZ_CP061171.1"/>
</dbReference>
<keyword evidence="2" id="KW-0378">Hydrolase</keyword>
<keyword evidence="1" id="KW-0732">Signal</keyword>
<dbReference type="GO" id="GO:0016787">
    <property type="term" value="F:hydrolase activity"/>
    <property type="evidence" value="ECO:0007669"/>
    <property type="project" value="UniProtKB-KW"/>
</dbReference>
<evidence type="ECO:0000256" key="1">
    <source>
        <dbReference type="SAM" id="SignalP"/>
    </source>
</evidence>
<evidence type="ECO:0000313" key="3">
    <source>
        <dbReference type="Proteomes" id="UP000516439"/>
    </source>
</evidence>
<keyword evidence="3" id="KW-1185">Reference proteome</keyword>
<evidence type="ECO:0000313" key="2">
    <source>
        <dbReference type="EMBL" id="QNR84590.1"/>
    </source>
</evidence>
<dbReference type="EMBL" id="CP061171">
    <property type="protein sequence ID" value="QNR84590.1"/>
    <property type="molecule type" value="Genomic_DNA"/>
</dbReference>
<dbReference type="InterPro" id="IPR029058">
    <property type="entry name" value="AB_hydrolase_fold"/>
</dbReference>
<name>A0ABX6TJN2_9SPHI</name>
<dbReference type="SUPFAM" id="SSF53474">
    <property type="entry name" value="alpha/beta-Hydrolases"/>
    <property type="match status" value="1"/>
</dbReference>
<protein>
    <submittedName>
        <fullName evidence="2">Alpha/beta hydrolase</fullName>
    </submittedName>
</protein>
<sequence length="349" mass="39786">MSVSIKILCLFFALYNFTALAQSVAPDEYGLKEFRIEDKKLGLINFYVDTTNLKRKSPLFIETNGSGGMSLCLYIKGKKFVTTSTSFNSLLLDKTKDKFHYVILGKPGTAFCDTLDLNMGVEEFQKNVSRAVTLNYHFSPEYTKRLSLYWRVEATKKVIAYLIKHGFWDHTKLIAYGYSEGGQVVPALAVAEKRITHVIPVVGSGLNQFYGDILEWRIKAQRGEISQQAAQDSIVSYMTKVTDIYRNPNDITKEFGGHSYKRWASFGSSVPFENLRKLNIPIYLISASADHNSPIYSLDYVWLDFVRLGKNNLVYETCVGCDHYLNNNDSKSKVDYIQKILDWLDKPIN</sequence>
<accession>A0ABX6TJN2</accession>
<organism evidence="2 3">
    <name type="scientific">Pedobacter riviphilus</name>
    <dbReference type="NCBI Taxonomy" id="2766984"/>
    <lineage>
        <taxon>Bacteria</taxon>
        <taxon>Pseudomonadati</taxon>
        <taxon>Bacteroidota</taxon>
        <taxon>Sphingobacteriia</taxon>
        <taxon>Sphingobacteriales</taxon>
        <taxon>Sphingobacteriaceae</taxon>
        <taxon>Pedobacter</taxon>
    </lineage>
</organism>
<feature type="chain" id="PRO_5047427244" evidence="1">
    <location>
        <begin position="22"/>
        <end position="349"/>
    </location>
</feature>
<reference evidence="2 3" key="1">
    <citation type="submission" date="2020-09" db="EMBL/GenBank/DDBJ databases">
        <title>Pedobacter sp. SW-16 isolated from soil near Yeocheon.</title>
        <authorList>
            <person name="Im H.S."/>
            <person name="Joung Y."/>
            <person name="Lee S.-S."/>
        </authorList>
    </citation>
    <scope>NUCLEOTIDE SEQUENCE [LARGE SCALE GENOMIC DNA]</scope>
    <source>
        <strain evidence="2 3">SW-16</strain>
    </source>
</reference>
<dbReference type="Gene3D" id="3.40.50.1820">
    <property type="entry name" value="alpha/beta hydrolase"/>
    <property type="match status" value="1"/>
</dbReference>
<proteinExistence type="predicted"/>
<feature type="signal peptide" evidence="1">
    <location>
        <begin position="1"/>
        <end position="21"/>
    </location>
</feature>
<gene>
    <name evidence="2" type="ORF">H9N25_22275</name>
</gene>